<name>A0A098ED06_9ZZZZ</name>
<organism evidence="2">
    <name type="scientific">groundwater metagenome</name>
    <dbReference type="NCBI Taxonomy" id="717931"/>
    <lineage>
        <taxon>unclassified sequences</taxon>
        <taxon>metagenomes</taxon>
        <taxon>ecological metagenomes</taxon>
    </lineage>
</organism>
<protein>
    <submittedName>
        <fullName evidence="2">Uncharacterized protein</fullName>
    </submittedName>
</protein>
<evidence type="ECO:0000313" key="1">
    <source>
        <dbReference type="EMBL" id="CEG13026.1"/>
    </source>
</evidence>
<proteinExistence type="predicted"/>
<reference evidence="2" key="1">
    <citation type="submission" date="2014-09" db="EMBL/GenBank/DDBJ databases">
        <authorList>
            <person name="Probst J Alexander"/>
        </authorList>
    </citation>
    <scope>NUCLEOTIDE SEQUENCE</scope>
</reference>
<dbReference type="EMBL" id="CCXY01000318">
    <property type="protein sequence ID" value="CEG13404.1"/>
    <property type="molecule type" value="Genomic_DNA"/>
</dbReference>
<dbReference type="AlphaFoldDB" id="A0A098ED06"/>
<dbReference type="EMBL" id="CCXY01000237">
    <property type="protein sequence ID" value="CEG13026.1"/>
    <property type="molecule type" value="Genomic_DNA"/>
</dbReference>
<evidence type="ECO:0000313" key="2">
    <source>
        <dbReference type="EMBL" id="CEG13404.1"/>
    </source>
</evidence>
<gene>
    <name evidence="1" type="ORF">MSIBF_A3110004</name>
    <name evidence="2" type="ORF">MSIBF_A3850007</name>
</gene>
<sequence>MGKKILRRIARRINKEGKLGFVEKNTEIFNTNREILSKSIEMSSMGMIDVDPELLKTGMLAS</sequence>
<accession>A0A098ED06</accession>